<reference evidence="2" key="1">
    <citation type="journal article" date="2023" name="Mol. Ecol. Resour.">
        <title>Chromosome-level genome assembly of a triploid poplar Populus alba 'Berolinensis'.</title>
        <authorList>
            <person name="Chen S."/>
            <person name="Yu Y."/>
            <person name="Wang X."/>
            <person name="Wang S."/>
            <person name="Zhang T."/>
            <person name="Zhou Y."/>
            <person name="He R."/>
            <person name="Meng N."/>
            <person name="Wang Y."/>
            <person name="Liu W."/>
            <person name="Liu Z."/>
            <person name="Liu J."/>
            <person name="Guo Q."/>
            <person name="Huang H."/>
            <person name="Sederoff R.R."/>
            <person name="Wang G."/>
            <person name="Qu G."/>
            <person name="Chen S."/>
        </authorList>
    </citation>
    <scope>NUCLEOTIDE SEQUENCE</scope>
    <source>
        <strain evidence="2">SC-2020</strain>
    </source>
</reference>
<gene>
    <name evidence="2" type="ORF">NC653_015463</name>
</gene>
<dbReference type="AlphaFoldDB" id="A0AAD6QKP5"/>
<feature type="transmembrane region" description="Helical" evidence="1">
    <location>
        <begin position="24"/>
        <end position="45"/>
    </location>
</feature>
<protein>
    <submittedName>
        <fullName evidence="2">Uncharacterized protein</fullName>
    </submittedName>
</protein>
<keyword evidence="3" id="KW-1185">Reference proteome</keyword>
<sequence length="64" mass="7612">MYQIRGYNSRVALRLRNLKFDFKLGNLSSLLILRSFLFCCCIHLLTHNWYATNAFNFCSQTRAF</sequence>
<keyword evidence="1" id="KW-0812">Transmembrane</keyword>
<dbReference type="Proteomes" id="UP001164929">
    <property type="component" value="Chromosome 6"/>
</dbReference>
<comment type="caution">
    <text evidence="2">The sequence shown here is derived from an EMBL/GenBank/DDBJ whole genome shotgun (WGS) entry which is preliminary data.</text>
</comment>
<accession>A0AAD6QKP5</accession>
<evidence type="ECO:0000313" key="3">
    <source>
        <dbReference type="Proteomes" id="UP001164929"/>
    </source>
</evidence>
<dbReference type="EMBL" id="JAQIZT010000006">
    <property type="protein sequence ID" value="KAJ6992114.1"/>
    <property type="molecule type" value="Genomic_DNA"/>
</dbReference>
<evidence type="ECO:0000313" key="2">
    <source>
        <dbReference type="EMBL" id="KAJ6992114.1"/>
    </source>
</evidence>
<name>A0AAD6QKP5_9ROSI</name>
<evidence type="ECO:0000256" key="1">
    <source>
        <dbReference type="SAM" id="Phobius"/>
    </source>
</evidence>
<proteinExistence type="predicted"/>
<organism evidence="2 3">
    <name type="scientific">Populus alba x Populus x berolinensis</name>
    <dbReference type="NCBI Taxonomy" id="444605"/>
    <lineage>
        <taxon>Eukaryota</taxon>
        <taxon>Viridiplantae</taxon>
        <taxon>Streptophyta</taxon>
        <taxon>Embryophyta</taxon>
        <taxon>Tracheophyta</taxon>
        <taxon>Spermatophyta</taxon>
        <taxon>Magnoliopsida</taxon>
        <taxon>eudicotyledons</taxon>
        <taxon>Gunneridae</taxon>
        <taxon>Pentapetalae</taxon>
        <taxon>rosids</taxon>
        <taxon>fabids</taxon>
        <taxon>Malpighiales</taxon>
        <taxon>Salicaceae</taxon>
        <taxon>Saliceae</taxon>
        <taxon>Populus</taxon>
    </lineage>
</organism>
<keyword evidence="1" id="KW-1133">Transmembrane helix</keyword>
<keyword evidence="1" id="KW-0472">Membrane</keyword>